<reference evidence="2" key="1">
    <citation type="journal article" date="2022" name="Nat. Commun.">
        <title>Chromosome evolution and the genetic basis of agronomically important traits in greater yam.</title>
        <authorList>
            <person name="Bredeson J.V."/>
            <person name="Lyons J.B."/>
            <person name="Oniyinde I.O."/>
            <person name="Okereke N.R."/>
            <person name="Kolade O."/>
            <person name="Nnabue I."/>
            <person name="Nwadili C.O."/>
            <person name="Hribova E."/>
            <person name="Parker M."/>
            <person name="Nwogha J."/>
            <person name="Shu S."/>
            <person name="Carlson J."/>
            <person name="Kariba R."/>
            <person name="Muthemba S."/>
            <person name="Knop K."/>
            <person name="Barton G.J."/>
            <person name="Sherwood A.V."/>
            <person name="Lopez-Montes A."/>
            <person name="Asiedu R."/>
            <person name="Jamnadass R."/>
            <person name="Muchugi A."/>
            <person name="Goodstein D."/>
            <person name="Egesi C.N."/>
            <person name="Featherston J."/>
            <person name="Asfaw A."/>
            <person name="Simpson G.G."/>
            <person name="Dolezel J."/>
            <person name="Hendre P.S."/>
            <person name="Van Deynze A."/>
            <person name="Kumar P.L."/>
            <person name="Obidiegwu J.E."/>
            <person name="Bhattacharjee R."/>
            <person name="Rokhsar D.S."/>
        </authorList>
    </citation>
    <scope>NUCLEOTIDE SEQUENCE [LARGE SCALE GENOMIC DNA]</scope>
    <source>
        <strain evidence="2">cv. TDa95/00328</strain>
    </source>
</reference>
<comment type="caution">
    <text evidence="1">The sequence shown here is derived from an EMBL/GenBank/DDBJ whole genome shotgun (WGS) entry which is preliminary data.</text>
</comment>
<name>A0ACB7V882_DIOAL</name>
<gene>
    <name evidence="1" type="ORF">IHE45_11G092400</name>
</gene>
<sequence length="282" mass="30820">AFLSLQKKNKNRNQEPNQPVEENNGDGGKKPKEEGIPAFVVVKVDMHCRGCTKKVRRSIKGFQGVDGVVTDPANGQMTVIGTVDHVKLKKRIEASTRKTVEILNPQAKKEKKDPNPITDDVAKKPQPPPPPPPARAAEEKKPKLPTVSTVVLKIPMHCKCEGCYKKIKKSILKIEGVENVKMDGEKGLATAKGTMDAKALPAAVKAKLKKEVEVVPEKKEAGVGGEKKKKEGEGEEAPVAEVKEVVAEVNKMEFYGGYVYRSDMVQAPQYFSDENPNACAIM</sequence>
<protein>
    <submittedName>
        <fullName evidence="1">Copper chaperone domain-containing protein</fullName>
    </submittedName>
</protein>
<evidence type="ECO:0000313" key="1">
    <source>
        <dbReference type="EMBL" id="KAH7669640.1"/>
    </source>
</evidence>
<accession>A0ACB7V882</accession>
<organism evidence="1 2">
    <name type="scientific">Dioscorea alata</name>
    <name type="common">Purple yam</name>
    <dbReference type="NCBI Taxonomy" id="55571"/>
    <lineage>
        <taxon>Eukaryota</taxon>
        <taxon>Viridiplantae</taxon>
        <taxon>Streptophyta</taxon>
        <taxon>Embryophyta</taxon>
        <taxon>Tracheophyta</taxon>
        <taxon>Spermatophyta</taxon>
        <taxon>Magnoliopsida</taxon>
        <taxon>Liliopsida</taxon>
        <taxon>Dioscoreales</taxon>
        <taxon>Dioscoreaceae</taxon>
        <taxon>Dioscorea</taxon>
    </lineage>
</organism>
<feature type="non-terminal residue" evidence="1">
    <location>
        <position position="1"/>
    </location>
</feature>
<dbReference type="Proteomes" id="UP000827976">
    <property type="component" value="Chromosome 11"/>
</dbReference>
<evidence type="ECO:0000313" key="2">
    <source>
        <dbReference type="Proteomes" id="UP000827976"/>
    </source>
</evidence>
<dbReference type="EMBL" id="CM037021">
    <property type="protein sequence ID" value="KAH7669640.1"/>
    <property type="molecule type" value="Genomic_DNA"/>
</dbReference>
<keyword evidence="2" id="KW-1185">Reference proteome</keyword>
<proteinExistence type="predicted"/>